<proteinExistence type="predicted"/>
<evidence type="ECO:0000313" key="2">
    <source>
        <dbReference type="Proteomes" id="UP000198935"/>
    </source>
</evidence>
<gene>
    <name evidence="1" type="ORF">SAMN05421736_12015</name>
</gene>
<keyword evidence="2" id="KW-1185">Reference proteome</keyword>
<accession>A0A1H3UDQ7</accession>
<dbReference type="EMBL" id="FNPI01000020">
    <property type="protein sequence ID" value="SDZ59779.1"/>
    <property type="molecule type" value="Genomic_DNA"/>
</dbReference>
<dbReference type="STRING" id="1503961.SAMN05421736_12015"/>
<dbReference type="Proteomes" id="UP000198935">
    <property type="component" value="Unassembled WGS sequence"/>
</dbReference>
<dbReference type="AlphaFoldDB" id="A0A1H3UDQ7"/>
<dbReference type="OrthoDB" id="2889702at2"/>
<protein>
    <submittedName>
        <fullName evidence="1">Uncharacterized protein</fullName>
    </submittedName>
</protein>
<name>A0A1H3UDQ7_9BACI</name>
<evidence type="ECO:0000313" key="1">
    <source>
        <dbReference type="EMBL" id="SDZ59779.1"/>
    </source>
</evidence>
<reference evidence="2" key="1">
    <citation type="submission" date="2016-10" db="EMBL/GenBank/DDBJ databases">
        <authorList>
            <person name="Varghese N."/>
            <person name="Submissions S."/>
        </authorList>
    </citation>
    <scope>NUCLEOTIDE SEQUENCE [LARGE SCALE GENOMIC DNA]</scope>
    <source>
        <strain evidence="2">SP</strain>
    </source>
</reference>
<organism evidence="1 2">
    <name type="scientific">Evansella caseinilytica</name>
    <dbReference type="NCBI Taxonomy" id="1503961"/>
    <lineage>
        <taxon>Bacteria</taxon>
        <taxon>Bacillati</taxon>
        <taxon>Bacillota</taxon>
        <taxon>Bacilli</taxon>
        <taxon>Bacillales</taxon>
        <taxon>Bacillaceae</taxon>
        <taxon>Evansella</taxon>
    </lineage>
</organism>
<sequence>MDELILEGKRAYHREYMRNYRKQNPEKIKEWRNNWYLKKALETKKNDGKQLGTAKEKAIIELEKLKNRQLEIEVKDVMKQQQLTAPTFF</sequence>